<name>A0A1G5APX7_9GAMM</name>
<dbReference type="NCBIfam" id="NF040900">
    <property type="entry name" value="porin_ExtI"/>
    <property type="match status" value="1"/>
</dbReference>
<sequence length="392" mass="44215">MRGHCGSGILKRAGWGGLLFAAGLGTAQAGPTANFGEQGFVTFNYAGQFWAQYQDFTSATDNGSQTDFFLRRNRLTFKGQWSDYIGFYAQLEATSDGRDETMSTGRSIYYRDAYLTMDFSDPLRFIVGKFKNTFTRENLEACLEPLTLDRAETIAYTPFGRSRDVGVAMWGNLLDAQVQYRVMVADGREADEVVQDSPRVTGRIHWSLLDPEYQYGYRGTYLGTQRVLTIGASYDYQADVAYGDAPNLSDSKDYDAWTADIFFEYPFSWGTPTLSGAYMDYSVGDAINMNPDDELPITSELDAYYAKAGYLVPGKVGPGRLQLFYRYENSDYNVDTGFYDQTWNSAGFNYYIDGQRLKFTFEYAMVDFDQPMDGVPPLEDYDQATAGLQLIF</sequence>
<evidence type="ECO:0000313" key="2">
    <source>
        <dbReference type="EMBL" id="SCX79953.1"/>
    </source>
</evidence>
<organism evidence="2 3">
    <name type="scientific">Thiohalorhabdus denitrificans</name>
    <dbReference type="NCBI Taxonomy" id="381306"/>
    <lineage>
        <taxon>Bacteria</taxon>
        <taxon>Pseudomonadati</taxon>
        <taxon>Pseudomonadota</taxon>
        <taxon>Gammaproteobacteria</taxon>
        <taxon>Thiohalorhabdales</taxon>
        <taxon>Thiohalorhabdaceae</taxon>
        <taxon>Thiohalorhabdus</taxon>
    </lineage>
</organism>
<keyword evidence="3" id="KW-1185">Reference proteome</keyword>
<dbReference type="Proteomes" id="UP000183104">
    <property type="component" value="Unassembled WGS sequence"/>
</dbReference>
<dbReference type="Pfam" id="PF07396">
    <property type="entry name" value="Porin_O_P"/>
    <property type="match status" value="1"/>
</dbReference>
<proteinExistence type="predicted"/>
<evidence type="ECO:0000256" key="1">
    <source>
        <dbReference type="SAM" id="SignalP"/>
    </source>
</evidence>
<dbReference type="EMBL" id="FMUN01000001">
    <property type="protein sequence ID" value="SCX79953.1"/>
    <property type="molecule type" value="Genomic_DNA"/>
</dbReference>
<dbReference type="AlphaFoldDB" id="A0A1G5APX7"/>
<dbReference type="Gene3D" id="2.40.160.10">
    <property type="entry name" value="Porin"/>
    <property type="match status" value="1"/>
</dbReference>
<evidence type="ECO:0000313" key="3">
    <source>
        <dbReference type="Proteomes" id="UP000183104"/>
    </source>
</evidence>
<keyword evidence="1" id="KW-0732">Signal</keyword>
<protein>
    <submittedName>
        <fullName evidence="2">Short chain amide porin</fullName>
    </submittedName>
</protein>
<dbReference type="InterPro" id="IPR010870">
    <property type="entry name" value="Porin_O/P"/>
</dbReference>
<gene>
    <name evidence="2" type="ORF">SAMN05661077_0490</name>
</gene>
<dbReference type="OrthoDB" id="9771991at2"/>
<feature type="chain" id="PRO_5010343131" evidence="1">
    <location>
        <begin position="30"/>
        <end position="392"/>
    </location>
</feature>
<dbReference type="SUPFAM" id="SSF56935">
    <property type="entry name" value="Porins"/>
    <property type="match status" value="1"/>
</dbReference>
<dbReference type="STRING" id="381306.AN478_11865"/>
<accession>A0A1G5APX7</accession>
<reference evidence="3" key="1">
    <citation type="submission" date="2016-10" db="EMBL/GenBank/DDBJ databases">
        <authorList>
            <person name="Varghese N."/>
        </authorList>
    </citation>
    <scope>NUCLEOTIDE SEQUENCE [LARGE SCALE GENOMIC DNA]</scope>
    <source>
        <strain evidence="3">HL 19</strain>
    </source>
</reference>
<dbReference type="InterPro" id="IPR023614">
    <property type="entry name" value="Porin_dom_sf"/>
</dbReference>
<feature type="signal peptide" evidence="1">
    <location>
        <begin position="1"/>
        <end position="29"/>
    </location>
</feature>